<proteinExistence type="predicted"/>
<dbReference type="InterPro" id="IPR032675">
    <property type="entry name" value="LRR_dom_sf"/>
</dbReference>
<keyword evidence="4" id="KW-1185">Reference proteome</keyword>
<evidence type="ECO:0000313" key="4">
    <source>
        <dbReference type="Proteomes" id="UP000320333"/>
    </source>
</evidence>
<dbReference type="EMBL" id="QEAP01001053">
    <property type="protein sequence ID" value="TPX52303.1"/>
    <property type="molecule type" value="Genomic_DNA"/>
</dbReference>
<evidence type="ECO:0000313" key="3">
    <source>
        <dbReference type="EMBL" id="TPX52303.1"/>
    </source>
</evidence>
<dbReference type="Pfam" id="PF00560">
    <property type="entry name" value="LRR_1"/>
    <property type="match status" value="1"/>
</dbReference>
<dbReference type="STRING" id="246404.A0A507DL01"/>
<reference evidence="3 4" key="1">
    <citation type="journal article" date="2019" name="Sci. Rep.">
        <title>Comparative genomics of chytrid fungi reveal insights into the obligate biotrophic and pathogenic lifestyle of Synchytrium endobioticum.</title>
        <authorList>
            <person name="van de Vossenberg B.T.L.H."/>
            <person name="Warris S."/>
            <person name="Nguyen H.D.T."/>
            <person name="van Gent-Pelzer M.P.E."/>
            <person name="Joly D.L."/>
            <person name="van de Geest H.C."/>
            <person name="Bonants P.J.M."/>
            <person name="Smith D.S."/>
            <person name="Levesque C.A."/>
            <person name="van der Lee T.A.J."/>
        </authorList>
    </citation>
    <scope>NUCLEOTIDE SEQUENCE [LARGE SCALE GENOMIC DNA]</scope>
    <source>
        <strain evidence="3 4">CBS 675.73</strain>
    </source>
</reference>
<keyword evidence="1" id="KW-0433">Leucine-rich repeat</keyword>
<dbReference type="Gene3D" id="3.80.10.10">
    <property type="entry name" value="Ribonuclease Inhibitor"/>
    <property type="match status" value="2"/>
</dbReference>
<dbReference type="InterPro" id="IPR001611">
    <property type="entry name" value="Leu-rich_rpt"/>
</dbReference>
<name>A0A507DL01_9FUNG</name>
<dbReference type="Pfam" id="PF13855">
    <property type="entry name" value="LRR_8"/>
    <property type="match status" value="1"/>
</dbReference>
<evidence type="ECO:0000256" key="1">
    <source>
        <dbReference type="ARBA" id="ARBA00022614"/>
    </source>
</evidence>
<organism evidence="3 4">
    <name type="scientific">Chytriomyces confervae</name>
    <dbReference type="NCBI Taxonomy" id="246404"/>
    <lineage>
        <taxon>Eukaryota</taxon>
        <taxon>Fungi</taxon>
        <taxon>Fungi incertae sedis</taxon>
        <taxon>Chytridiomycota</taxon>
        <taxon>Chytridiomycota incertae sedis</taxon>
        <taxon>Chytridiomycetes</taxon>
        <taxon>Chytridiales</taxon>
        <taxon>Chytriomycetaceae</taxon>
        <taxon>Chytriomyces</taxon>
    </lineage>
</organism>
<dbReference type="FunFam" id="3.80.10.10:FF:000041">
    <property type="entry name" value="LRR receptor-like serine/threonine-protein kinase ERECTA"/>
    <property type="match status" value="1"/>
</dbReference>
<gene>
    <name evidence="3" type="ORF">CcCBS67573_g09900</name>
</gene>
<dbReference type="PANTHER" id="PTHR46662">
    <property type="entry name" value="DI-GLUCOSE BINDING PROTEIN WITH LEUCINE-RICH REPEAT DOMAIN-CONTAINING PROTEIN"/>
    <property type="match status" value="1"/>
</dbReference>
<dbReference type="OrthoDB" id="2151115at2759"/>
<keyword evidence="2" id="KW-0677">Repeat</keyword>
<accession>A0A507DL01</accession>
<dbReference type="Proteomes" id="UP000320333">
    <property type="component" value="Unassembled WGS sequence"/>
</dbReference>
<dbReference type="AlphaFoldDB" id="A0A507DL01"/>
<dbReference type="SUPFAM" id="SSF52058">
    <property type="entry name" value="L domain-like"/>
    <property type="match status" value="1"/>
</dbReference>
<dbReference type="PANTHER" id="PTHR46662:SF104">
    <property type="entry name" value="GPI-ANCHORED ADHESIN-LIKE PROTEIN PGA55-RELATED"/>
    <property type="match status" value="1"/>
</dbReference>
<comment type="caution">
    <text evidence="3">The sequence shown here is derived from an EMBL/GenBank/DDBJ whole genome shotgun (WGS) entry which is preliminary data.</text>
</comment>
<evidence type="ECO:0000256" key="2">
    <source>
        <dbReference type="ARBA" id="ARBA00022737"/>
    </source>
</evidence>
<sequence length="183" mass="20064">MSKLVLLDLWRCGLTGMIPDAFGELLNWRVVYLHNNRLHVPVPPSFNCLSSLAILELSNNRMTGCLPELSNLNALTDLMLENNQLTGPIPTTIGSQHNHKLGESLFSWHSEQLNIWRPTHRIVTGSTAGIGALSCLEALEASHNDITAGIPPSELSQLTQLQSLHLFGNPRLYGAGVGFHRIG</sequence>
<protein>
    <submittedName>
        <fullName evidence="3">Uncharacterized protein</fullName>
    </submittedName>
</protein>